<name>A0ABW8JSX7_9GAMM</name>
<feature type="region of interest" description="Disordered" evidence="1">
    <location>
        <begin position="157"/>
        <end position="176"/>
    </location>
</feature>
<dbReference type="Pfam" id="PF11304">
    <property type="entry name" value="DUF3106"/>
    <property type="match status" value="1"/>
</dbReference>
<dbReference type="RefSeq" id="WP_404630724.1">
    <property type="nucleotide sequence ID" value="NZ_JADIKM010000001.1"/>
</dbReference>
<proteinExistence type="predicted"/>
<gene>
    <name evidence="3" type="ORF">ISP17_05225</name>
</gene>
<dbReference type="Proteomes" id="UP001620460">
    <property type="component" value="Unassembled WGS sequence"/>
</dbReference>
<keyword evidence="4" id="KW-1185">Reference proteome</keyword>
<evidence type="ECO:0000256" key="2">
    <source>
        <dbReference type="SAM" id="SignalP"/>
    </source>
</evidence>
<evidence type="ECO:0000256" key="1">
    <source>
        <dbReference type="SAM" id="MobiDB-lite"/>
    </source>
</evidence>
<feature type="chain" id="PRO_5046245335" evidence="2">
    <location>
        <begin position="29"/>
        <end position="176"/>
    </location>
</feature>
<feature type="signal peptide" evidence="2">
    <location>
        <begin position="1"/>
        <end position="28"/>
    </location>
</feature>
<dbReference type="InterPro" id="IPR021455">
    <property type="entry name" value="DUF3106"/>
</dbReference>
<organism evidence="3 4">
    <name type="scientific">Dyella ginsengisoli</name>
    <dbReference type="NCBI Taxonomy" id="363848"/>
    <lineage>
        <taxon>Bacteria</taxon>
        <taxon>Pseudomonadati</taxon>
        <taxon>Pseudomonadota</taxon>
        <taxon>Gammaproteobacteria</taxon>
        <taxon>Lysobacterales</taxon>
        <taxon>Rhodanobacteraceae</taxon>
        <taxon>Dyella</taxon>
    </lineage>
</organism>
<sequence>MLPSPRHLAFVLLTVTGLLAGHPSALHAQDASPTADAQTAPRPWRSLSPAQRELLAPMQADWDALPPRKQAHMLDKTRHWLTLPPAQQDKIRERIARWHAMTPEQRHLARENMRKFHELPPEQREQLHHAYQQFQQLPPAQREKLLRKWRSQTIEQRQQWLRETSPQRHPPRDGRP</sequence>
<accession>A0ABW8JSX7</accession>
<protein>
    <submittedName>
        <fullName evidence="3">DUF3106 domain-containing protein</fullName>
    </submittedName>
</protein>
<evidence type="ECO:0000313" key="3">
    <source>
        <dbReference type="EMBL" id="MFK2903355.1"/>
    </source>
</evidence>
<evidence type="ECO:0000313" key="4">
    <source>
        <dbReference type="Proteomes" id="UP001620460"/>
    </source>
</evidence>
<keyword evidence="2" id="KW-0732">Signal</keyword>
<comment type="caution">
    <text evidence="3">The sequence shown here is derived from an EMBL/GenBank/DDBJ whole genome shotgun (WGS) entry which is preliminary data.</text>
</comment>
<reference evidence="3 4" key="1">
    <citation type="submission" date="2020-10" db="EMBL/GenBank/DDBJ databases">
        <title>Phylogeny of dyella-like bacteria.</title>
        <authorList>
            <person name="Fu J."/>
        </authorList>
    </citation>
    <scope>NUCLEOTIDE SEQUENCE [LARGE SCALE GENOMIC DNA]</scope>
    <source>
        <strain evidence="3 4">Gsoil3046</strain>
    </source>
</reference>
<dbReference type="EMBL" id="JADIKM010000001">
    <property type="protein sequence ID" value="MFK2903355.1"/>
    <property type="molecule type" value="Genomic_DNA"/>
</dbReference>